<feature type="transmembrane region" description="Helical" evidence="6">
    <location>
        <begin position="253"/>
        <end position="276"/>
    </location>
</feature>
<evidence type="ECO:0000256" key="1">
    <source>
        <dbReference type="ARBA" id="ARBA00004141"/>
    </source>
</evidence>
<keyword evidence="4 6" id="KW-0472">Membrane</keyword>
<comment type="caution">
    <text evidence="8">The sequence shown here is derived from an EMBL/GenBank/DDBJ whole genome shotgun (WGS) entry which is preliminary data.</text>
</comment>
<feature type="transmembrane region" description="Helical" evidence="6">
    <location>
        <begin position="116"/>
        <end position="137"/>
    </location>
</feature>
<dbReference type="AlphaFoldDB" id="A0A7I8VB02"/>
<evidence type="ECO:0000313" key="9">
    <source>
        <dbReference type="Proteomes" id="UP000549394"/>
    </source>
</evidence>
<proteinExistence type="predicted"/>
<gene>
    <name evidence="8" type="ORF">DGYR_LOCUS2371</name>
</gene>
<feature type="region of interest" description="Disordered" evidence="5">
    <location>
        <begin position="1"/>
        <end position="22"/>
    </location>
</feature>
<comment type="subcellular location">
    <subcellularLocation>
        <location evidence="1">Membrane</location>
        <topology evidence="1">Multi-pass membrane protein</topology>
    </subcellularLocation>
</comment>
<evidence type="ECO:0000259" key="7">
    <source>
        <dbReference type="Pfam" id="PF01490"/>
    </source>
</evidence>
<dbReference type="FunFam" id="1.20.1740.10:FF:000052">
    <property type="entry name" value="Lysine histidine transporter-like 3"/>
    <property type="match status" value="1"/>
</dbReference>
<name>A0A7I8VB02_9ANNE</name>
<feature type="compositionally biased region" description="Basic and acidic residues" evidence="5">
    <location>
        <begin position="11"/>
        <end position="22"/>
    </location>
</feature>
<feature type="compositionally biased region" description="Polar residues" evidence="5">
    <location>
        <begin position="1"/>
        <end position="10"/>
    </location>
</feature>
<reference evidence="8 9" key="1">
    <citation type="submission" date="2020-08" db="EMBL/GenBank/DDBJ databases">
        <authorList>
            <person name="Hejnol A."/>
        </authorList>
    </citation>
    <scope>NUCLEOTIDE SEQUENCE [LARGE SCALE GENOMIC DNA]</scope>
</reference>
<feature type="transmembrane region" description="Helical" evidence="6">
    <location>
        <begin position="222"/>
        <end position="241"/>
    </location>
</feature>
<dbReference type="Proteomes" id="UP000549394">
    <property type="component" value="Unassembled WGS sequence"/>
</dbReference>
<feature type="transmembrane region" description="Helical" evidence="6">
    <location>
        <begin position="180"/>
        <end position="202"/>
    </location>
</feature>
<dbReference type="Pfam" id="PF01490">
    <property type="entry name" value="Aa_trans"/>
    <property type="match status" value="1"/>
</dbReference>
<evidence type="ECO:0000313" key="8">
    <source>
        <dbReference type="EMBL" id="CAD5113363.1"/>
    </source>
</evidence>
<dbReference type="InterPro" id="IPR013057">
    <property type="entry name" value="AA_transpt_TM"/>
</dbReference>
<keyword evidence="2 6" id="KW-0812">Transmembrane</keyword>
<evidence type="ECO:0000256" key="3">
    <source>
        <dbReference type="ARBA" id="ARBA00022989"/>
    </source>
</evidence>
<organism evidence="8 9">
    <name type="scientific">Dimorphilus gyrociliatus</name>
    <dbReference type="NCBI Taxonomy" id="2664684"/>
    <lineage>
        <taxon>Eukaryota</taxon>
        <taxon>Metazoa</taxon>
        <taxon>Spiralia</taxon>
        <taxon>Lophotrochozoa</taxon>
        <taxon>Annelida</taxon>
        <taxon>Polychaeta</taxon>
        <taxon>Polychaeta incertae sedis</taxon>
        <taxon>Dinophilidae</taxon>
        <taxon>Dimorphilus</taxon>
    </lineage>
</organism>
<dbReference type="PANTHER" id="PTHR22950:SF703">
    <property type="entry name" value="AMINO ACID TRANSPORTER TRANSMEMBRANE DOMAIN-CONTAINING PROTEIN"/>
    <property type="match status" value="1"/>
</dbReference>
<feature type="domain" description="Amino acid transporter transmembrane" evidence="7">
    <location>
        <begin position="31"/>
        <end position="420"/>
    </location>
</feature>
<sequence length="458" mass="50980">MFTESTPLSTEKNKNEDQESKEIPQVQQGLNIFQTAFFMIGNVAGSGILVLPKAIDYAGCIGLFLMIVAAFASGYNGIRLGQCWTIVRRRYRHMDGYVQDPYAAIAKAAFGSKMGILVSLMGNIFLFGVAVVFVLMSSQNLQSLLQHWFNLRISFCYWILILGTSLIPACWLGSPKNFKIFGIISASTIFLACLIMNCAFIAQIYTKKSETVYKPPNPSKLIFSFGVMMYSFSGTVTFPTIQQDMKRPEKFHLSAWVSYTTILAMYMTVSCLGYLSVGSKLQVNVLQNIAINWFRYIAEILITIHLVFALISNTNPLFQSIEKLFCISAEFGWKRCVARTTLMIIIIFIAESIPNFSSLLSLVAACGTFLTFIAPCLFYIKICSMEGDWPKEDPVPLHHKVLSIELIICGTLSAVAVTYTGVKQIIGSLTFVPPCYISITAAETIVHQSVLLFTNKTI</sequence>
<dbReference type="GO" id="GO:0015179">
    <property type="term" value="F:L-amino acid transmembrane transporter activity"/>
    <property type="evidence" value="ECO:0007669"/>
    <property type="project" value="TreeGrafter"/>
</dbReference>
<dbReference type="OrthoDB" id="655540at2759"/>
<dbReference type="PANTHER" id="PTHR22950">
    <property type="entry name" value="AMINO ACID TRANSPORTER"/>
    <property type="match status" value="1"/>
</dbReference>
<feature type="transmembrane region" description="Helical" evidence="6">
    <location>
        <begin position="296"/>
        <end position="315"/>
    </location>
</feature>
<evidence type="ECO:0000256" key="2">
    <source>
        <dbReference type="ARBA" id="ARBA00022692"/>
    </source>
</evidence>
<evidence type="ECO:0000256" key="5">
    <source>
        <dbReference type="SAM" id="MobiDB-lite"/>
    </source>
</evidence>
<feature type="transmembrane region" description="Helical" evidence="6">
    <location>
        <begin position="30"/>
        <end position="51"/>
    </location>
</feature>
<protein>
    <submittedName>
        <fullName evidence="8">DgyrCDS2535</fullName>
    </submittedName>
</protein>
<dbReference type="EMBL" id="CAJFCJ010000003">
    <property type="protein sequence ID" value="CAD5113363.1"/>
    <property type="molecule type" value="Genomic_DNA"/>
</dbReference>
<feature type="transmembrane region" description="Helical" evidence="6">
    <location>
        <begin position="149"/>
        <end position="173"/>
    </location>
</feature>
<feature type="transmembrane region" description="Helical" evidence="6">
    <location>
        <begin position="401"/>
        <end position="422"/>
    </location>
</feature>
<evidence type="ECO:0000256" key="6">
    <source>
        <dbReference type="SAM" id="Phobius"/>
    </source>
</evidence>
<keyword evidence="9" id="KW-1185">Reference proteome</keyword>
<feature type="transmembrane region" description="Helical" evidence="6">
    <location>
        <begin position="57"/>
        <end position="78"/>
    </location>
</feature>
<keyword evidence="3 6" id="KW-1133">Transmembrane helix</keyword>
<dbReference type="GO" id="GO:0005774">
    <property type="term" value="C:vacuolar membrane"/>
    <property type="evidence" value="ECO:0007669"/>
    <property type="project" value="TreeGrafter"/>
</dbReference>
<feature type="transmembrane region" description="Helical" evidence="6">
    <location>
        <begin position="359"/>
        <end position="380"/>
    </location>
</feature>
<feature type="transmembrane region" description="Helical" evidence="6">
    <location>
        <begin position="336"/>
        <end position="353"/>
    </location>
</feature>
<dbReference type="Gene3D" id="1.20.1740.10">
    <property type="entry name" value="Amino acid/polyamine transporter I"/>
    <property type="match status" value="1"/>
</dbReference>
<accession>A0A7I8VB02</accession>
<evidence type="ECO:0000256" key="4">
    <source>
        <dbReference type="ARBA" id="ARBA00023136"/>
    </source>
</evidence>